<sequence length="471" mass="53724">MGEMVASALAQEGVSRVSSYISTKLDDKASREQIIERLEMALYRLEFALERTATQPITYVSLLRCRKKLKHACIEGTELLNKHKQQAQEGQQEARKVVVRSSSYLQRIIHAAKLSITSLLGLNEEHMSTSIAQKFERYADCADKFVADVESVCPLRHDPFRYPFVRQLFEGKYFSYGSWGPWGQGRTPKIWFRLFPMISEGRGIEACLQYSYFDPERLDKSLHLWLMLRLSESTDIVGIAISCLRSSASLLNLAVKEDAVMGELIPLLSNYQDISYPYDCIDHIYPEAYAFLSRDWRPDPVCCHANVHKPGVKDIVSSDLSHIFPEQVIQCDITCYIPAAEYSLPTTSDKAGIIRKAMMIDRVPHLELSLFLMPHYSSQKSTQGECYISKNMGNDEDRSPYGSIHQTIDTARSEAMECLLRQPEVMENWVSWWTNHGYASFQLKRPSADIIAAVASTRGRYNTRSAAKRKR</sequence>
<dbReference type="PANTHER" id="PTHR33377:SF26">
    <property type="match status" value="1"/>
</dbReference>
<dbReference type="EMBL" id="OZ075116">
    <property type="protein sequence ID" value="CAL5077057.1"/>
    <property type="molecule type" value="Genomic_DNA"/>
</dbReference>
<reference evidence="1" key="1">
    <citation type="submission" date="2024-10" db="EMBL/GenBank/DDBJ databases">
        <authorList>
            <person name="Ryan C."/>
        </authorList>
    </citation>
    <scope>NUCLEOTIDE SEQUENCE [LARGE SCALE GENOMIC DNA]</scope>
</reference>
<name>A0ABC9FK49_9POAL</name>
<dbReference type="PANTHER" id="PTHR33377">
    <property type="entry name" value="OS10G0134700 PROTEIN-RELATED"/>
    <property type="match status" value="1"/>
</dbReference>
<protein>
    <submittedName>
        <fullName evidence="1">Uncharacterized protein</fullName>
    </submittedName>
</protein>
<dbReference type="InterPro" id="IPR013181">
    <property type="entry name" value="DUF1719"/>
</dbReference>
<dbReference type="AlphaFoldDB" id="A0ABC9FK49"/>
<evidence type="ECO:0000313" key="1">
    <source>
        <dbReference type="EMBL" id="CAL5077057.1"/>
    </source>
</evidence>
<keyword evidence="2" id="KW-1185">Reference proteome</keyword>
<dbReference type="Pfam" id="PF08224">
    <property type="entry name" value="DUF1719"/>
    <property type="match status" value="1"/>
</dbReference>
<dbReference type="SMART" id="SM01157">
    <property type="entry name" value="DUF1719"/>
    <property type="match status" value="1"/>
</dbReference>
<evidence type="ECO:0000313" key="2">
    <source>
        <dbReference type="Proteomes" id="UP001497457"/>
    </source>
</evidence>
<proteinExistence type="predicted"/>
<gene>
    <name evidence="1" type="ORF">URODEC1_LOCUS106486</name>
</gene>
<dbReference type="Proteomes" id="UP001497457">
    <property type="component" value="Chromosome 6rd"/>
</dbReference>
<accession>A0ABC9FK49</accession>
<organism evidence="1 2">
    <name type="scientific">Urochloa decumbens</name>
    <dbReference type="NCBI Taxonomy" id="240449"/>
    <lineage>
        <taxon>Eukaryota</taxon>
        <taxon>Viridiplantae</taxon>
        <taxon>Streptophyta</taxon>
        <taxon>Embryophyta</taxon>
        <taxon>Tracheophyta</taxon>
        <taxon>Spermatophyta</taxon>
        <taxon>Magnoliopsida</taxon>
        <taxon>Liliopsida</taxon>
        <taxon>Poales</taxon>
        <taxon>Poaceae</taxon>
        <taxon>PACMAD clade</taxon>
        <taxon>Panicoideae</taxon>
        <taxon>Panicodae</taxon>
        <taxon>Paniceae</taxon>
        <taxon>Melinidinae</taxon>
        <taxon>Urochloa</taxon>
    </lineage>
</organism>